<protein>
    <submittedName>
        <fullName evidence="1">Cytochrome c</fullName>
    </submittedName>
</protein>
<dbReference type="InterPro" id="IPR036909">
    <property type="entry name" value="Cyt_c-like_dom_sf"/>
</dbReference>
<dbReference type="SUPFAM" id="SSF46626">
    <property type="entry name" value="Cytochrome c"/>
    <property type="match status" value="1"/>
</dbReference>
<dbReference type="GO" id="GO:0020037">
    <property type="term" value="F:heme binding"/>
    <property type="evidence" value="ECO:0007669"/>
    <property type="project" value="InterPro"/>
</dbReference>
<reference evidence="1 2" key="1">
    <citation type="submission" date="2019-06" db="EMBL/GenBank/DDBJ databases">
        <title>Flavobacterium sp. MaA-Y11 from geoumgang.</title>
        <authorList>
            <person name="Jeong S."/>
        </authorList>
    </citation>
    <scope>NUCLEOTIDE SEQUENCE [LARGE SCALE GENOMIC DNA]</scope>
    <source>
        <strain evidence="1 2">MaA-Y11</strain>
    </source>
</reference>
<dbReference type="RefSeq" id="WP_139998507.1">
    <property type="nucleotide sequence ID" value="NZ_VFJE01000049.1"/>
</dbReference>
<evidence type="ECO:0000313" key="1">
    <source>
        <dbReference type="EMBL" id="TPD72252.1"/>
    </source>
</evidence>
<dbReference type="OrthoDB" id="9786191at2"/>
<dbReference type="PROSITE" id="PS51257">
    <property type="entry name" value="PROKAR_LIPOPROTEIN"/>
    <property type="match status" value="1"/>
</dbReference>
<organism evidence="1 2">
    <name type="scientific">Flavobacterium microcysteis</name>
    <dbReference type="NCBI Taxonomy" id="2596891"/>
    <lineage>
        <taxon>Bacteria</taxon>
        <taxon>Pseudomonadati</taxon>
        <taxon>Bacteroidota</taxon>
        <taxon>Flavobacteriia</taxon>
        <taxon>Flavobacteriales</taxon>
        <taxon>Flavobacteriaceae</taxon>
        <taxon>Flavobacterium</taxon>
    </lineage>
</organism>
<dbReference type="Gene3D" id="1.10.760.10">
    <property type="entry name" value="Cytochrome c-like domain"/>
    <property type="match status" value="1"/>
</dbReference>
<reference evidence="1 2" key="2">
    <citation type="submission" date="2019-06" db="EMBL/GenBank/DDBJ databases">
        <authorList>
            <person name="Seo Y."/>
        </authorList>
    </citation>
    <scope>NUCLEOTIDE SEQUENCE [LARGE SCALE GENOMIC DNA]</scope>
    <source>
        <strain evidence="1 2">MaA-Y11</strain>
    </source>
</reference>
<dbReference type="EMBL" id="VFJE01000049">
    <property type="protein sequence ID" value="TPD72252.1"/>
    <property type="molecule type" value="Genomic_DNA"/>
</dbReference>
<evidence type="ECO:0000313" key="2">
    <source>
        <dbReference type="Proteomes" id="UP000319175"/>
    </source>
</evidence>
<dbReference type="GO" id="GO:0009055">
    <property type="term" value="F:electron transfer activity"/>
    <property type="evidence" value="ECO:0007669"/>
    <property type="project" value="InterPro"/>
</dbReference>
<proteinExistence type="predicted"/>
<name>A0A501QIG7_9FLAO</name>
<keyword evidence="2" id="KW-1185">Reference proteome</keyword>
<gene>
    <name evidence="1" type="ORF">FJA49_02510</name>
</gene>
<comment type="caution">
    <text evidence="1">The sequence shown here is derived from an EMBL/GenBank/DDBJ whole genome shotgun (WGS) entry which is preliminary data.</text>
</comment>
<dbReference type="Proteomes" id="UP000319175">
    <property type="component" value="Unassembled WGS sequence"/>
</dbReference>
<accession>A0A501QIG7</accession>
<dbReference type="AlphaFoldDB" id="A0A501QIG7"/>
<sequence>MKKIFLLFALGVIFGCDSNTYEDLEEPTIIDGPVTYQNTAKAIIDANCIRCHSPGGVSAFRPLTTYLEVKDAIQNTNLLDRIQRQNGETGQMPQTGRMPQDKINLILQWRSDGLPEN</sequence>